<evidence type="ECO:0000256" key="5">
    <source>
        <dbReference type="ARBA" id="ARBA00023002"/>
    </source>
</evidence>
<dbReference type="RefSeq" id="XP_018072253.1">
    <property type="nucleotide sequence ID" value="XM_018221080.1"/>
</dbReference>
<evidence type="ECO:0000259" key="7">
    <source>
        <dbReference type="PROSITE" id="PS51387"/>
    </source>
</evidence>
<dbReference type="PANTHER" id="PTHR42973">
    <property type="entry name" value="BINDING OXIDOREDUCTASE, PUTATIVE (AFU_ORTHOLOGUE AFUA_1G17690)-RELATED"/>
    <property type="match status" value="1"/>
</dbReference>
<name>A0A194XCJ5_MOLSC</name>
<feature type="region of interest" description="Disordered" evidence="6">
    <location>
        <begin position="593"/>
        <end position="617"/>
    </location>
</feature>
<organism evidence="8 9">
    <name type="scientific">Mollisia scopiformis</name>
    <name type="common">Conifer needle endophyte fungus</name>
    <name type="synonym">Phialocephala scopiformis</name>
    <dbReference type="NCBI Taxonomy" id="149040"/>
    <lineage>
        <taxon>Eukaryota</taxon>
        <taxon>Fungi</taxon>
        <taxon>Dikarya</taxon>
        <taxon>Ascomycota</taxon>
        <taxon>Pezizomycotina</taxon>
        <taxon>Leotiomycetes</taxon>
        <taxon>Helotiales</taxon>
        <taxon>Mollisiaceae</taxon>
        <taxon>Mollisia</taxon>
    </lineage>
</organism>
<dbReference type="PROSITE" id="PS51387">
    <property type="entry name" value="FAD_PCMH"/>
    <property type="match status" value="1"/>
</dbReference>
<dbReference type="Gene3D" id="3.30.43.10">
    <property type="entry name" value="Uridine Diphospho-n-acetylenolpyruvylglucosamine Reductase, domain 2"/>
    <property type="match status" value="1"/>
</dbReference>
<dbReference type="KEGG" id="psco:LY89DRAFT_745887"/>
<protein>
    <recommendedName>
        <fullName evidence="7">FAD-binding PCMH-type domain-containing protein</fullName>
    </recommendedName>
</protein>
<dbReference type="OrthoDB" id="415825at2759"/>
<dbReference type="Gene3D" id="3.30.465.10">
    <property type="match status" value="1"/>
</dbReference>
<dbReference type="Proteomes" id="UP000070700">
    <property type="component" value="Unassembled WGS sequence"/>
</dbReference>
<dbReference type="InterPro" id="IPR016166">
    <property type="entry name" value="FAD-bd_PCMH"/>
</dbReference>
<proteinExistence type="inferred from homology"/>
<dbReference type="InterPro" id="IPR006094">
    <property type="entry name" value="Oxid_FAD_bind_N"/>
</dbReference>
<keyword evidence="4" id="KW-0274">FAD</keyword>
<accession>A0A194XCJ5</accession>
<feature type="compositionally biased region" description="Low complexity" evidence="6">
    <location>
        <begin position="607"/>
        <end position="617"/>
    </location>
</feature>
<dbReference type="GO" id="GO:0016491">
    <property type="term" value="F:oxidoreductase activity"/>
    <property type="evidence" value="ECO:0007669"/>
    <property type="project" value="UniProtKB-KW"/>
</dbReference>
<gene>
    <name evidence="8" type="ORF">LY89DRAFT_745887</name>
</gene>
<evidence type="ECO:0000313" key="9">
    <source>
        <dbReference type="Proteomes" id="UP000070700"/>
    </source>
</evidence>
<dbReference type="InterPro" id="IPR036318">
    <property type="entry name" value="FAD-bd_PCMH-like_sf"/>
</dbReference>
<dbReference type="GO" id="GO:0071949">
    <property type="term" value="F:FAD binding"/>
    <property type="evidence" value="ECO:0007669"/>
    <property type="project" value="InterPro"/>
</dbReference>
<feature type="domain" description="FAD-binding PCMH-type" evidence="7">
    <location>
        <begin position="40"/>
        <end position="209"/>
    </location>
</feature>
<dbReference type="GeneID" id="28830806"/>
<sequence length="772" mass="85158">MAPISSDTLSKLKSTFSDIVVLTPESSEFEESLHRWFRPAERNAGAIIYPQSVHDVADILRFAANHEIDIAVCGIGHNGKGNSVEDGLVIDLRKMSSVSVDPIKKTITTEAAVTWSSVYAEAEKHSLAAVGGITPSVGVGGFTLNGGYSWLNGAHGMGCDNLLEVEVVLGDGRIMNCSEHENQDMFWALRGAGSCFGIVTKFVLRAHDQKNMVWAGTLAFEKSQLSGVVDMANTIMSDENNDGKASLCMIWKVLPGTSELGIFAIVWYNGPEDEARKFFAPLLEMRSKINTAKMVPFSQSGVQAGSAIGRHWRKTSIGASVMAPLDFICLETILNDMDDFMKKIPDAEQSIIGFEWHNPSATLKVDQTGTAYADRGMHGTMFSVATWTEEENDEHCRNWCEKIDAFAMKEFQLRQREGGVDETTRTSTGRYPNYDFDGLDPREVYGVNHDRIFALKKKYDPGNWFAVQIEVTSRQQDKATEGTIHRSSRIRTFPKIAKEEVELQLRLQPFNSYFLCSLHHHDHDKSSSCSRRTQRRHCTLTILCEKFDFVQIHPSETAAPEYPYKRDSQRRPFHCAATQISAVQYEKSENIVVPQSSKHQNQAVDGQQSRQESQSSQRLAPAFLTMQPHHLLFSLLLLTPTMFAEAIPEPDFSPHAEELESAELEERQVAQGGGIAATTLAATQYPTTSVAGSLFTVDGTTSATWILMTQTFATTALGSWALGPTPGVGSIGLGSIAGTVGKVKSKRAIETAVPVLERDSNIIPGEMEIREG</sequence>
<dbReference type="PANTHER" id="PTHR42973:SF39">
    <property type="entry name" value="FAD-BINDING PCMH-TYPE DOMAIN-CONTAINING PROTEIN"/>
    <property type="match status" value="1"/>
</dbReference>
<keyword evidence="9" id="KW-1185">Reference proteome</keyword>
<dbReference type="EMBL" id="KQ947413">
    <property type="protein sequence ID" value="KUJ17898.1"/>
    <property type="molecule type" value="Genomic_DNA"/>
</dbReference>
<dbReference type="Pfam" id="PF01565">
    <property type="entry name" value="FAD_binding_4"/>
    <property type="match status" value="1"/>
</dbReference>
<evidence type="ECO:0000256" key="4">
    <source>
        <dbReference type="ARBA" id="ARBA00022827"/>
    </source>
</evidence>
<dbReference type="InParanoid" id="A0A194XCJ5"/>
<dbReference type="InterPro" id="IPR016167">
    <property type="entry name" value="FAD-bd_PCMH_sub1"/>
</dbReference>
<evidence type="ECO:0000313" key="8">
    <source>
        <dbReference type="EMBL" id="KUJ17898.1"/>
    </source>
</evidence>
<keyword evidence="5" id="KW-0560">Oxidoreductase</keyword>
<dbReference type="InterPro" id="IPR050416">
    <property type="entry name" value="FAD-linked_Oxidoreductase"/>
</dbReference>
<dbReference type="InterPro" id="IPR016169">
    <property type="entry name" value="FAD-bd_PCMH_sub2"/>
</dbReference>
<evidence type="ECO:0000256" key="1">
    <source>
        <dbReference type="ARBA" id="ARBA00001974"/>
    </source>
</evidence>
<evidence type="ECO:0000256" key="2">
    <source>
        <dbReference type="ARBA" id="ARBA00005466"/>
    </source>
</evidence>
<dbReference type="SUPFAM" id="SSF56176">
    <property type="entry name" value="FAD-binding/transporter-associated domain-like"/>
    <property type="match status" value="1"/>
</dbReference>
<reference evidence="8 9" key="1">
    <citation type="submission" date="2015-10" db="EMBL/GenBank/DDBJ databases">
        <title>Full genome of DAOMC 229536 Phialocephala scopiformis, a fungal endophyte of spruce producing the potent anti-insectan compound rugulosin.</title>
        <authorList>
            <consortium name="DOE Joint Genome Institute"/>
            <person name="Walker A.K."/>
            <person name="Frasz S.L."/>
            <person name="Seifert K.A."/>
            <person name="Miller J.D."/>
            <person name="Mondo S.J."/>
            <person name="Labutti K."/>
            <person name="Lipzen A."/>
            <person name="Dockter R."/>
            <person name="Kennedy M."/>
            <person name="Grigoriev I.V."/>
            <person name="Spatafora J.W."/>
        </authorList>
    </citation>
    <scope>NUCLEOTIDE SEQUENCE [LARGE SCALE GENOMIC DNA]</scope>
    <source>
        <strain evidence="8 9">CBS 120377</strain>
    </source>
</reference>
<comment type="similarity">
    <text evidence="2">Belongs to the oxygen-dependent FAD-linked oxidoreductase family.</text>
</comment>
<comment type="cofactor">
    <cofactor evidence="1">
        <name>FAD</name>
        <dbReference type="ChEBI" id="CHEBI:57692"/>
    </cofactor>
</comment>
<evidence type="ECO:0000256" key="6">
    <source>
        <dbReference type="SAM" id="MobiDB-lite"/>
    </source>
</evidence>
<evidence type="ECO:0000256" key="3">
    <source>
        <dbReference type="ARBA" id="ARBA00022630"/>
    </source>
</evidence>
<dbReference type="AlphaFoldDB" id="A0A194XCJ5"/>
<dbReference type="Gene3D" id="3.40.462.20">
    <property type="match status" value="1"/>
</dbReference>
<keyword evidence="3" id="KW-0285">Flavoprotein</keyword>
<dbReference type="STRING" id="149040.A0A194XCJ5"/>
<feature type="compositionally biased region" description="Polar residues" evidence="6">
    <location>
        <begin position="593"/>
        <end position="606"/>
    </location>
</feature>